<name>A0ABN9T781_9DINO</name>
<dbReference type="InterPro" id="IPR036020">
    <property type="entry name" value="WW_dom_sf"/>
</dbReference>
<evidence type="ECO:0000313" key="4">
    <source>
        <dbReference type="Proteomes" id="UP001189429"/>
    </source>
</evidence>
<gene>
    <name evidence="3" type="ORF">PCOR1329_LOCUS36267</name>
</gene>
<evidence type="ECO:0000259" key="2">
    <source>
        <dbReference type="PROSITE" id="PS50020"/>
    </source>
</evidence>
<comment type="caution">
    <text evidence="3">The sequence shown here is derived from an EMBL/GenBank/DDBJ whole genome shotgun (WGS) entry which is preliminary data.</text>
</comment>
<dbReference type="PROSITE" id="PS50020">
    <property type="entry name" value="WW_DOMAIN_2"/>
    <property type="match status" value="1"/>
</dbReference>
<reference evidence="3" key="1">
    <citation type="submission" date="2023-10" db="EMBL/GenBank/DDBJ databases">
        <authorList>
            <person name="Chen Y."/>
            <person name="Shah S."/>
            <person name="Dougan E. K."/>
            <person name="Thang M."/>
            <person name="Chan C."/>
        </authorList>
    </citation>
    <scope>NUCLEOTIDE SEQUENCE [LARGE SCALE GENOMIC DNA]</scope>
</reference>
<organism evidence="3 4">
    <name type="scientific">Prorocentrum cordatum</name>
    <dbReference type="NCBI Taxonomy" id="2364126"/>
    <lineage>
        <taxon>Eukaryota</taxon>
        <taxon>Sar</taxon>
        <taxon>Alveolata</taxon>
        <taxon>Dinophyceae</taxon>
        <taxon>Prorocentrales</taxon>
        <taxon>Prorocentraceae</taxon>
        <taxon>Prorocentrum</taxon>
    </lineage>
</organism>
<protein>
    <recommendedName>
        <fullName evidence="2">WW domain-containing protein</fullName>
    </recommendedName>
</protein>
<evidence type="ECO:0000313" key="3">
    <source>
        <dbReference type="EMBL" id="CAK0840943.1"/>
    </source>
</evidence>
<accession>A0ABN9T781</accession>
<dbReference type="InterPro" id="IPR001202">
    <property type="entry name" value="WW_dom"/>
</dbReference>
<evidence type="ECO:0000256" key="1">
    <source>
        <dbReference type="SAM" id="MobiDB-lite"/>
    </source>
</evidence>
<proteinExistence type="predicted"/>
<dbReference type="Gene3D" id="2.20.70.10">
    <property type="match status" value="1"/>
</dbReference>
<dbReference type="Pfam" id="PF00397">
    <property type="entry name" value="WW"/>
    <property type="match status" value="1"/>
</dbReference>
<dbReference type="EMBL" id="CAUYUJ010014414">
    <property type="protein sequence ID" value="CAK0840943.1"/>
    <property type="molecule type" value="Genomic_DNA"/>
</dbReference>
<feature type="region of interest" description="Disordered" evidence="1">
    <location>
        <begin position="105"/>
        <end position="129"/>
    </location>
</feature>
<feature type="region of interest" description="Disordered" evidence="1">
    <location>
        <begin position="149"/>
        <end position="199"/>
    </location>
</feature>
<keyword evidence="4" id="KW-1185">Reference proteome</keyword>
<sequence length="218" mass="22851">MATDDIDLALEGIAAKIQELVERKSLQLDVSHALAGVQAVRARFAQKPRLPVAPPPVGSPAAQDGELPGQLAGIKKIPVPSLAQVLAKERAGEFPSRDLAATLSATTPLATKEAPAERAPAPAPSPMAAAAPGLPTRWAAAVDPNSGHTYHYNTGKGKTQWEWSDTASAPRSRSPRRSRLSRWGAPGTAMPGPEPAEQNHNTFADLAIQLHAAPPGHH</sequence>
<dbReference type="Proteomes" id="UP001189429">
    <property type="component" value="Unassembled WGS sequence"/>
</dbReference>
<feature type="domain" description="WW" evidence="2">
    <location>
        <begin position="132"/>
        <end position="166"/>
    </location>
</feature>
<dbReference type="SUPFAM" id="SSF51045">
    <property type="entry name" value="WW domain"/>
    <property type="match status" value="1"/>
</dbReference>